<protein>
    <submittedName>
        <fullName evidence="1">Uncharacterized protein</fullName>
    </submittedName>
</protein>
<proteinExistence type="predicted"/>
<evidence type="ECO:0000313" key="1">
    <source>
        <dbReference type="EMBL" id="SUY92824.1"/>
    </source>
</evidence>
<name>A0A381KN81_9ENTR</name>
<dbReference type="RefSeq" id="WP_166672009.1">
    <property type="nucleotide sequence ID" value="NZ_UIGI01000002.1"/>
</dbReference>
<dbReference type="EMBL" id="UIGI01000002">
    <property type="protein sequence ID" value="SUY92824.1"/>
    <property type="molecule type" value="Genomic_DNA"/>
</dbReference>
<evidence type="ECO:0000313" key="2">
    <source>
        <dbReference type="Proteomes" id="UP000255528"/>
    </source>
</evidence>
<organism evidence="1 2">
    <name type="scientific">Buttiauxella agrestis</name>
    <dbReference type="NCBI Taxonomy" id="82977"/>
    <lineage>
        <taxon>Bacteria</taxon>
        <taxon>Pseudomonadati</taxon>
        <taxon>Pseudomonadota</taxon>
        <taxon>Gammaproteobacteria</taxon>
        <taxon>Enterobacterales</taxon>
        <taxon>Enterobacteriaceae</taxon>
        <taxon>Buttiauxella</taxon>
    </lineage>
</organism>
<dbReference type="Proteomes" id="UP000255528">
    <property type="component" value="Unassembled WGS sequence"/>
</dbReference>
<dbReference type="AlphaFoldDB" id="A0A381KN81"/>
<reference evidence="1 2" key="1">
    <citation type="submission" date="2018-06" db="EMBL/GenBank/DDBJ databases">
        <authorList>
            <consortium name="Pathogen Informatics"/>
            <person name="Doyle S."/>
        </authorList>
    </citation>
    <scope>NUCLEOTIDE SEQUENCE [LARGE SCALE GENOMIC DNA]</scope>
    <source>
        <strain evidence="1 2">NCTC12119</strain>
    </source>
</reference>
<sequence>MTNQPLQPSDANDEEPTFAIDKFEIGLAKKKPVADVNFINDSVHQDDEGNTSADDY</sequence>
<accession>A0A381KN81</accession>
<gene>
    <name evidence="1" type="ORF">NCTC12119_04853</name>
</gene>